<dbReference type="InterPro" id="IPR000485">
    <property type="entry name" value="AsnC-type_HTH_dom"/>
</dbReference>
<dbReference type="InterPro" id="IPR036388">
    <property type="entry name" value="WH-like_DNA-bd_sf"/>
</dbReference>
<dbReference type="Pfam" id="PF13404">
    <property type="entry name" value="HTH_AsnC-type"/>
    <property type="match status" value="1"/>
</dbReference>
<keyword evidence="3" id="KW-0804">Transcription</keyword>
<evidence type="ECO:0000256" key="1">
    <source>
        <dbReference type="ARBA" id="ARBA00023015"/>
    </source>
</evidence>
<dbReference type="PROSITE" id="PS00519">
    <property type="entry name" value="HTH_ASNC_1"/>
    <property type="match status" value="1"/>
</dbReference>
<evidence type="ECO:0000313" key="6">
    <source>
        <dbReference type="Proteomes" id="UP000218891"/>
    </source>
</evidence>
<sequence length="147" mass="16344">MENTLDDLDRAILTALVSDARISWKDLAADVGVSSPTIRDRVRRLQDRGIVQVFSIDISSAALGYTLEAVVRFRPLPGKRHVLEQQIQNTDRIVQCDKVTGEDGFVARVLLKDIGELDPLLETFGRMATTNTAIVKSSPVRMRPPPF</sequence>
<dbReference type="Gene3D" id="1.10.10.10">
    <property type="entry name" value="Winged helix-like DNA-binding domain superfamily/Winged helix DNA-binding domain"/>
    <property type="match status" value="1"/>
</dbReference>
<dbReference type="SUPFAM" id="SSF46785">
    <property type="entry name" value="Winged helix' DNA-binding domain"/>
    <property type="match status" value="1"/>
</dbReference>
<protein>
    <submittedName>
        <fullName evidence="5">Transcriptional regulator, AsnC family</fullName>
    </submittedName>
</protein>
<dbReference type="PANTHER" id="PTHR30154">
    <property type="entry name" value="LEUCINE-RESPONSIVE REGULATORY PROTEIN"/>
    <property type="match status" value="1"/>
</dbReference>
<dbReference type="Proteomes" id="UP000218891">
    <property type="component" value="Chromosome"/>
</dbReference>
<name>A0ABN5DBR9_9RHOB</name>
<dbReference type="InterPro" id="IPR019887">
    <property type="entry name" value="Tscrpt_reg_AsnC/Lrp_C"/>
</dbReference>
<evidence type="ECO:0000313" key="5">
    <source>
        <dbReference type="EMBL" id="ATG34774.1"/>
    </source>
</evidence>
<dbReference type="PROSITE" id="PS50956">
    <property type="entry name" value="HTH_ASNC_2"/>
    <property type="match status" value="1"/>
</dbReference>
<dbReference type="Pfam" id="PF01037">
    <property type="entry name" value="AsnC_trans_reg"/>
    <property type="match status" value="1"/>
</dbReference>
<reference evidence="5 6" key="4">
    <citation type="journal article" date="2018" name="Environ. Microbiol. Rep.">
        <title>Phylogenetic distribution of roseobacticides in the Roseobacter group and their effect on microalgae.</title>
        <authorList>
            <person name="Sonnenschein E.C."/>
            <person name="Phippen C.B."/>
            <person name="Bentzon-Tilia M."/>
            <person name="Rasmussen S.A."/>
            <person name="Nielsen K.F."/>
            <person name="Gram L."/>
        </authorList>
    </citation>
    <scope>NUCLEOTIDE SEQUENCE [LARGE SCALE GENOMIC DNA]</scope>
    <source>
        <strain evidence="5 6">P36</strain>
    </source>
</reference>
<dbReference type="Gene3D" id="3.30.70.920">
    <property type="match status" value="1"/>
</dbReference>
<organism evidence="5 6">
    <name type="scientific">Phaeobacter piscinae</name>
    <dbReference type="NCBI Taxonomy" id="1580596"/>
    <lineage>
        <taxon>Bacteria</taxon>
        <taxon>Pseudomonadati</taxon>
        <taxon>Pseudomonadota</taxon>
        <taxon>Alphaproteobacteria</taxon>
        <taxon>Rhodobacterales</taxon>
        <taxon>Roseobacteraceae</taxon>
        <taxon>Phaeobacter</taxon>
    </lineage>
</organism>
<keyword evidence="6" id="KW-1185">Reference proteome</keyword>
<gene>
    <name evidence="5" type="ORF">PhaeoP36_00607</name>
</gene>
<reference evidence="5 6" key="3">
    <citation type="journal article" date="2017" name="Int. J. Syst. Evol. Microbiol.">
        <title>Adaptation of Surface-Associated Bacteria to the Open Ocean: A Genomically Distinct Subpopulation of Phaeobacter gallaeciensis Colonizes Pacific Mesozooplankton.</title>
        <authorList>
            <person name="Freese H.M."/>
            <person name="Methner A."/>
            <person name="Overmann J."/>
        </authorList>
    </citation>
    <scope>NUCLEOTIDE SEQUENCE [LARGE SCALE GENOMIC DNA]</scope>
    <source>
        <strain evidence="5 6">P36</strain>
    </source>
</reference>
<reference evidence="5 6" key="2">
    <citation type="journal article" date="2017" name="Genome Biol. Evol.">
        <title>Trajectories and Drivers of Genome Evolution in Surface-Associated Marine Phaeobacter.</title>
        <authorList>
            <person name="Freese H.M."/>
            <person name="Sikorski J."/>
            <person name="Bunk B."/>
            <person name="Scheuner C."/>
            <person name="Meier-Kolthoff J.P."/>
            <person name="Sproer C."/>
            <person name="Gram L."/>
            <person name="Overmann J."/>
        </authorList>
    </citation>
    <scope>NUCLEOTIDE SEQUENCE [LARGE SCALE GENOMIC DNA]</scope>
    <source>
        <strain evidence="5 6">P36</strain>
    </source>
</reference>
<reference evidence="5 6" key="1">
    <citation type="journal article" date="2017" name="Front. Microbiol.">
        <title>Phaeobacter piscinae sp. nov., a species of the Roseobacter group and potential aquaculture probiont.</title>
        <authorList>
            <person name="Sonnenschein E.C."/>
            <person name="Phippen C.B.W."/>
            <person name="Nielsen K.F."/>
            <person name="Mateiu R.V."/>
            <person name="Melchiorsen J."/>
            <person name="Gram L."/>
            <person name="Overmann J."/>
            <person name="Freese H.M."/>
        </authorList>
    </citation>
    <scope>NUCLEOTIDE SEQUENCE [LARGE SCALE GENOMIC DNA]</scope>
    <source>
        <strain evidence="5 6">P36</strain>
    </source>
</reference>
<evidence type="ECO:0000256" key="2">
    <source>
        <dbReference type="ARBA" id="ARBA00023125"/>
    </source>
</evidence>
<dbReference type="InterPro" id="IPR019888">
    <property type="entry name" value="Tscrpt_reg_AsnC-like"/>
</dbReference>
<dbReference type="EMBL" id="CP010643">
    <property type="protein sequence ID" value="ATG34774.1"/>
    <property type="molecule type" value="Genomic_DNA"/>
</dbReference>
<dbReference type="SUPFAM" id="SSF54909">
    <property type="entry name" value="Dimeric alpha+beta barrel"/>
    <property type="match status" value="1"/>
</dbReference>
<evidence type="ECO:0000256" key="3">
    <source>
        <dbReference type="ARBA" id="ARBA00023163"/>
    </source>
</evidence>
<dbReference type="PANTHER" id="PTHR30154:SF51">
    <property type="entry name" value="ASNC-FAMILY TRANSCRIPTIONAL REGULATORY PROTEIN"/>
    <property type="match status" value="1"/>
</dbReference>
<evidence type="ECO:0000259" key="4">
    <source>
        <dbReference type="PROSITE" id="PS50956"/>
    </source>
</evidence>
<dbReference type="SMART" id="SM00344">
    <property type="entry name" value="HTH_ASNC"/>
    <property type="match status" value="1"/>
</dbReference>
<dbReference type="InterPro" id="IPR019885">
    <property type="entry name" value="Tscrpt_reg_HTH_AsnC-type_CS"/>
</dbReference>
<proteinExistence type="predicted"/>
<keyword evidence="2" id="KW-0238">DNA-binding</keyword>
<dbReference type="InterPro" id="IPR011008">
    <property type="entry name" value="Dimeric_a/b-barrel"/>
</dbReference>
<dbReference type="RefSeq" id="WP_040172337.1">
    <property type="nucleotide sequence ID" value="NZ_CP010643.1"/>
</dbReference>
<keyword evidence="1" id="KW-0805">Transcription regulation</keyword>
<feature type="domain" description="HTH asnC-type" evidence="4">
    <location>
        <begin position="5"/>
        <end position="66"/>
    </location>
</feature>
<accession>A0ABN5DBR9</accession>
<dbReference type="PRINTS" id="PR00033">
    <property type="entry name" value="HTHASNC"/>
</dbReference>
<dbReference type="InterPro" id="IPR036390">
    <property type="entry name" value="WH_DNA-bd_sf"/>
</dbReference>
<dbReference type="CDD" id="cd00090">
    <property type="entry name" value="HTH_ARSR"/>
    <property type="match status" value="1"/>
</dbReference>
<dbReference type="InterPro" id="IPR011991">
    <property type="entry name" value="ArsR-like_HTH"/>
</dbReference>